<evidence type="ECO:0000313" key="3">
    <source>
        <dbReference type="Proteomes" id="UP000001982"/>
    </source>
</evidence>
<feature type="signal peptide" evidence="1">
    <location>
        <begin position="1"/>
        <end position="18"/>
    </location>
</feature>
<dbReference type="HOGENOM" id="CLU_1401609_0_0_6"/>
<name>Q12HN1_SHEDO</name>
<dbReference type="KEGG" id="sdn:Sden_3772"/>
<sequence>MRAVVCSLLMFSVINLTACVATQHTFATKIKAESEQHLDLSQQWEQGHKDVKNARELLNDGQKQITKGRAEILEGERRLAQARIEAQRQRQIFINKANSLSNVQSGIQATKVTEQLEDIADLWEDADDKFVDAKALIEDGNTKVAEGESLLQQGQTLLGNGRARMQQAEAKYKQRTGSTDQGQGLVEQMYIQEQPRNF</sequence>
<keyword evidence="3" id="KW-1185">Reference proteome</keyword>
<organism evidence="2 3">
    <name type="scientific">Shewanella denitrificans (strain OS217 / ATCC BAA-1090 / DSM 15013)</name>
    <dbReference type="NCBI Taxonomy" id="318161"/>
    <lineage>
        <taxon>Bacteria</taxon>
        <taxon>Pseudomonadati</taxon>
        <taxon>Pseudomonadota</taxon>
        <taxon>Gammaproteobacteria</taxon>
        <taxon>Alteromonadales</taxon>
        <taxon>Shewanellaceae</taxon>
        <taxon>Shewanella</taxon>
    </lineage>
</organism>
<dbReference type="EMBL" id="CP000302">
    <property type="protein sequence ID" value="ABE57045.1"/>
    <property type="molecule type" value="Genomic_DNA"/>
</dbReference>
<dbReference type="OrthoDB" id="6264468at2"/>
<feature type="chain" id="PRO_5004181321" description="Lipoprotein" evidence="1">
    <location>
        <begin position="19"/>
        <end position="198"/>
    </location>
</feature>
<dbReference type="AlphaFoldDB" id="Q12HN1"/>
<proteinExistence type="predicted"/>
<evidence type="ECO:0008006" key="4">
    <source>
        <dbReference type="Google" id="ProtNLM"/>
    </source>
</evidence>
<accession>Q12HN1</accession>
<evidence type="ECO:0000313" key="2">
    <source>
        <dbReference type="EMBL" id="ABE57045.1"/>
    </source>
</evidence>
<protein>
    <recommendedName>
        <fullName evidence="4">Lipoprotein</fullName>
    </recommendedName>
</protein>
<gene>
    <name evidence="2" type="ordered locus">Sden_3772</name>
</gene>
<reference evidence="2 3" key="1">
    <citation type="submission" date="2006-03" db="EMBL/GenBank/DDBJ databases">
        <title>Complete sequence of Shewanella denitrificans OS217.</title>
        <authorList>
            <consortium name="US DOE Joint Genome Institute"/>
            <person name="Copeland A."/>
            <person name="Lucas S."/>
            <person name="Lapidus A."/>
            <person name="Barry K."/>
            <person name="Detter J.C."/>
            <person name="Glavina del Rio T."/>
            <person name="Hammon N."/>
            <person name="Israni S."/>
            <person name="Dalin E."/>
            <person name="Tice H."/>
            <person name="Pitluck S."/>
            <person name="Brettin T."/>
            <person name="Bruce D."/>
            <person name="Han C."/>
            <person name="Tapia R."/>
            <person name="Gilna P."/>
            <person name="Kiss H."/>
            <person name="Schmutz J."/>
            <person name="Larimer F."/>
            <person name="Land M."/>
            <person name="Hauser L."/>
            <person name="Kyrpides N."/>
            <person name="Lykidis A."/>
            <person name="Richardson P."/>
        </authorList>
    </citation>
    <scope>NUCLEOTIDE SEQUENCE [LARGE SCALE GENOMIC DNA]</scope>
    <source>
        <strain evidence="3">OS217 / ATCC BAA-1090 / DSM 15013</strain>
    </source>
</reference>
<dbReference type="Proteomes" id="UP000001982">
    <property type="component" value="Chromosome"/>
</dbReference>
<dbReference type="eggNOG" id="ENOG5034APM">
    <property type="taxonomic scope" value="Bacteria"/>
</dbReference>
<keyword evidence="1" id="KW-0732">Signal</keyword>
<evidence type="ECO:0000256" key="1">
    <source>
        <dbReference type="SAM" id="SignalP"/>
    </source>
</evidence>
<dbReference type="RefSeq" id="WP_011498183.1">
    <property type="nucleotide sequence ID" value="NC_007954.1"/>
</dbReference>